<dbReference type="InterPro" id="IPR051918">
    <property type="entry name" value="STPP_CPPED1"/>
</dbReference>
<dbReference type="InterPro" id="IPR029052">
    <property type="entry name" value="Metallo-depent_PP-like"/>
</dbReference>
<reference evidence="3 4" key="1">
    <citation type="submission" date="2018-10" db="EMBL/GenBank/DDBJ databases">
        <title>Marmoricola sp. 4Q3S-7 whole genome shotgun sequence.</title>
        <authorList>
            <person name="Li F."/>
        </authorList>
    </citation>
    <scope>NUCLEOTIDE SEQUENCE [LARGE SCALE GENOMIC DNA]</scope>
    <source>
        <strain evidence="3 4">4Q3S-7</strain>
    </source>
</reference>
<feature type="region of interest" description="Disordered" evidence="1">
    <location>
        <begin position="46"/>
        <end position="68"/>
    </location>
</feature>
<keyword evidence="4" id="KW-1185">Reference proteome</keyword>
<dbReference type="PANTHER" id="PTHR43143">
    <property type="entry name" value="METALLOPHOSPHOESTERASE, CALCINEURIN SUPERFAMILY"/>
    <property type="match status" value="1"/>
</dbReference>
<name>A0A3L8P346_9ACTN</name>
<dbReference type="PANTHER" id="PTHR43143:SF1">
    <property type="entry name" value="SERINE_THREONINE-PROTEIN PHOSPHATASE CPPED1"/>
    <property type="match status" value="1"/>
</dbReference>
<accession>A0A3L8P346</accession>
<evidence type="ECO:0000313" key="3">
    <source>
        <dbReference type="EMBL" id="RLV49402.1"/>
    </source>
</evidence>
<protein>
    <submittedName>
        <fullName evidence="3">TIGR03767 family metallophosphoesterase</fullName>
    </submittedName>
</protein>
<dbReference type="AlphaFoldDB" id="A0A3L8P346"/>
<comment type="caution">
    <text evidence="3">The sequence shown here is derived from an EMBL/GenBank/DDBJ whole genome shotgun (WGS) entry which is preliminary data.</text>
</comment>
<organism evidence="3 4">
    <name type="scientific">Nocardioides mangrovicus</name>
    <dbReference type="NCBI Taxonomy" id="2478913"/>
    <lineage>
        <taxon>Bacteria</taxon>
        <taxon>Bacillati</taxon>
        <taxon>Actinomycetota</taxon>
        <taxon>Actinomycetes</taxon>
        <taxon>Propionibacteriales</taxon>
        <taxon>Nocardioidaceae</taxon>
        <taxon>Nocardioides</taxon>
    </lineage>
</organism>
<dbReference type="OrthoDB" id="8132905at2"/>
<dbReference type="Gene3D" id="3.60.21.10">
    <property type="match status" value="1"/>
</dbReference>
<proteinExistence type="predicted"/>
<dbReference type="NCBIfam" id="TIGR03767">
    <property type="entry name" value="P_acnes_RR"/>
    <property type="match status" value="1"/>
</dbReference>
<feature type="signal peptide" evidence="2">
    <location>
        <begin position="1"/>
        <end position="26"/>
    </location>
</feature>
<sequence length="559" mass="58999">MLAGAGALSAAAVAGGLSLPAAEAAAAQTTLNRTYLRGVPGVGGYAPLRQGPGEPHLVRTDLGTAASTSRAKRRRGLLTFVQLSDVHVVDHQSPARLEWLDRYDDGDDPTGIFSSAHRPQELLSAQVTEAMVRAVNAVSAGPVTGRPVAFALQTGDNSDNSQYNEIRWNIDVLDGGTVRPDSGDLTRYEGVMDSDPVTYDVHYWHPDGAPAGHSADQAHTVYGFPTVTGLTSAARRPFTAHGLDVPWYAAFGNHDQLTQGNFPHTVPVSALATGPLKVISPPAGISPADLERAAATGDASALLGAVVPGPWAKLVTPDPKRRTLSRAQWIEEHFHTTGLPVGHGFTRTNRATGLGYYTFDHEAFRFVVLDTVNPNGEADGSLDATQFAWLTQVLAASAGRIVVVASHHTSATMSNPLVGTGGDLQPRVLGPQVVDLLLAHRSVVAWVNGHTHVNAVTAHTGSGGGFWEVNTASHIDFPMQSRVLEVADNRDGTLSIFATVLDHAGPLTAPSAYAGSLGDPVRLAGLSRELGANDWQERTTNRRGAAADRNVELLVADPR</sequence>
<evidence type="ECO:0000313" key="4">
    <source>
        <dbReference type="Proteomes" id="UP000281708"/>
    </source>
</evidence>
<evidence type="ECO:0000256" key="2">
    <source>
        <dbReference type="SAM" id="SignalP"/>
    </source>
</evidence>
<keyword evidence="2" id="KW-0732">Signal</keyword>
<evidence type="ECO:0000256" key="1">
    <source>
        <dbReference type="SAM" id="MobiDB-lite"/>
    </source>
</evidence>
<feature type="chain" id="PRO_5018133184" evidence="2">
    <location>
        <begin position="27"/>
        <end position="559"/>
    </location>
</feature>
<dbReference type="SUPFAM" id="SSF56300">
    <property type="entry name" value="Metallo-dependent phosphatases"/>
    <property type="match status" value="1"/>
</dbReference>
<dbReference type="EMBL" id="RDBE01000007">
    <property type="protein sequence ID" value="RLV49402.1"/>
    <property type="molecule type" value="Genomic_DNA"/>
</dbReference>
<dbReference type="Proteomes" id="UP000281708">
    <property type="component" value="Unassembled WGS sequence"/>
</dbReference>
<dbReference type="InterPro" id="IPR022506">
    <property type="entry name" value="Metallophosphoesterase_PPA1498"/>
</dbReference>
<gene>
    <name evidence="3" type="ORF">D9V37_09660</name>
</gene>